<dbReference type="KEGG" id="dpg:DESPIGER_1522"/>
<dbReference type="AlphaFoldDB" id="A0A1K1LF89"/>
<organism evidence="1 2">
    <name type="scientific">Desulfovibrio piger</name>
    <dbReference type="NCBI Taxonomy" id="901"/>
    <lineage>
        <taxon>Bacteria</taxon>
        <taxon>Pseudomonadati</taxon>
        <taxon>Thermodesulfobacteriota</taxon>
        <taxon>Desulfovibrionia</taxon>
        <taxon>Desulfovibrionales</taxon>
        <taxon>Desulfovibrionaceae</taxon>
        <taxon>Desulfovibrio</taxon>
    </lineage>
</organism>
<accession>A0A1K1LF89</accession>
<sequence>MFECIDGLCHGGQTSRMDAERQAIRPCDFLPDIPGCCRNHDRLFLCLPDNAAMLSPCFSSEEPS</sequence>
<gene>
    <name evidence="1" type="ORF">DESPIGER_1522</name>
</gene>
<keyword evidence="2" id="KW-1185">Reference proteome</keyword>
<protein>
    <submittedName>
        <fullName evidence="1">Uncharacterized protein</fullName>
    </submittedName>
</protein>
<dbReference type="EMBL" id="LT630450">
    <property type="protein sequence ID" value="SFV73362.1"/>
    <property type="molecule type" value="Genomic_DNA"/>
</dbReference>
<proteinExistence type="predicted"/>
<reference evidence="2" key="1">
    <citation type="submission" date="2016-10" db="EMBL/GenBank/DDBJ databases">
        <authorList>
            <person name="Wegmann U."/>
        </authorList>
    </citation>
    <scope>NUCLEOTIDE SEQUENCE [LARGE SCALE GENOMIC DNA]</scope>
</reference>
<evidence type="ECO:0000313" key="1">
    <source>
        <dbReference type="EMBL" id="SFV73362.1"/>
    </source>
</evidence>
<name>A0A1K1LF89_9BACT</name>
<dbReference type="Proteomes" id="UP000186323">
    <property type="component" value="Chromosome I"/>
</dbReference>
<evidence type="ECO:0000313" key="2">
    <source>
        <dbReference type="Proteomes" id="UP000186323"/>
    </source>
</evidence>